<accession>A0A433QWC4</accession>
<organism evidence="2 3">
    <name type="scientific">Jimgerdemannia flammicorona</name>
    <dbReference type="NCBI Taxonomy" id="994334"/>
    <lineage>
        <taxon>Eukaryota</taxon>
        <taxon>Fungi</taxon>
        <taxon>Fungi incertae sedis</taxon>
        <taxon>Mucoromycota</taxon>
        <taxon>Mucoromycotina</taxon>
        <taxon>Endogonomycetes</taxon>
        <taxon>Endogonales</taxon>
        <taxon>Endogonaceae</taxon>
        <taxon>Jimgerdemannia</taxon>
    </lineage>
</organism>
<dbReference type="Proteomes" id="UP000274822">
    <property type="component" value="Unassembled WGS sequence"/>
</dbReference>
<gene>
    <name evidence="2" type="ORF">BC938DRAFT_482740</name>
</gene>
<dbReference type="AlphaFoldDB" id="A0A433QWC4"/>
<sequence>MSQTKKTNTQASTKFSSYSNRTSIKPLPPADENLSPGTFPNLQTITGLQGHQWGCLEVIVLQDTNPQTTALQTTATPQTTTPQTAAPQTADPQTTTSLTTTPFQTTSPQTTALQTITQLQARPLRYI</sequence>
<feature type="compositionally biased region" description="Polar residues" evidence="1">
    <location>
        <begin position="1"/>
        <end position="23"/>
    </location>
</feature>
<comment type="caution">
    <text evidence="2">The sequence shown here is derived from an EMBL/GenBank/DDBJ whole genome shotgun (WGS) entry which is preliminary data.</text>
</comment>
<reference evidence="2 3" key="1">
    <citation type="journal article" date="2018" name="New Phytol.">
        <title>Phylogenomics of Endogonaceae and evolution of mycorrhizas within Mucoromycota.</title>
        <authorList>
            <person name="Chang Y."/>
            <person name="Desiro A."/>
            <person name="Na H."/>
            <person name="Sandor L."/>
            <person name="Lipzen A."/>
            <person name="Clum A."/>
            <person name="Barry K."/>
            <person name="Grigoriev I.V."/>
            <person name="Martin F.M."/>
            <person name="Stajich J.E."/>
            <person name="Smith M.E."/>
            <person name="Bonito G."/>
            <person name="Spatafora J.W."/>
        </authorList>
    </citation>
    <scope>NUCLEOTIDE SEQUENCE [LARGE SCALE GENOMIC DNA]</scope>
    <source>
        <strain evidence="2 3">AD002</strain>
    </source>
</reference>
<proteinExistence type="predicted"/>
<keyword evidence="3" id="KW-1185">Reference proteome</keyword>
<dbReference type="EMBL" id="RBNJ01000779">
    <property type="protein sequence ID" value="RUS34035.1"/>
    <property type="molecule type" value="Genomic_DNA"/>
</dbReference>
<name>A0A433QWC4_9FUNG</name>
<evidence type="ECO:0000313" key="3">
    <source>
        <dbReference type="Proteomes" id="UP000274822"/>
    </source>
</evidence>
<evidence type="ECO:0000313" key="2">
    <source>
        <dbReference type="EMBL" id="RUS34035.1"/>
    </source>
</evidence>
<evidence type="ECO:0000256" key="1">
    <source>
        <dbReference type="SAM" id="MobiDB-lite"/>
    </source>
</evidence>
<feature type="region of interest" description="Disordered" evidence="1">
    <location>
        <begin position="1"/>
        <end position="40"/>
    </location>
</feature>
<protein>
    <submittedName>
        <fullName evidence="2">Uncharacterized protein</fullName>
    </submittedName>
</protein>
<feature type="region of interest" description="Disordered" evidence="1">
    <location>
        <begin position="69"/>
        <end position="110"/>
    </location>
</feature>